<keyword evidence="3" id="KW-0378">Hydrolase</keyword>
<dbReference type="Proteomes" id="UP000218615">
    <property type="component" value="Unassembled WGS sequence"/>
</dbReference>
<reference evidence="4" key="1">
    <citation type="submission" date="2017-06" db="EMBL/GenBank/DDBJ databases">
        <authorList>
            <person name="Cremers G."/>
        </authorList>
    </citation>
    <scope>NUCLEOTIDE SEQUENCE [LARGE SCALE GENOMIC DNA]</scope>
</reference>
<gene>
    <name evidence="3" type="ORF">MNV_590038</name>
</gene>
<dbReference type="Pfam" id="PF00581">
    <property type="entry name" value="Rhodanese"/>
    <property type="match status" value="1"/>
</dbReference>
<keyword evidence="4" id="KW-1185">Reference proteome</keyword>
<evidence type="ECO:0000256" key="1">
    <source>
        <dbReference type="ARBA" id="ARBA00022723"/>
    </source>
</evidence>
<dbReference type="AlphaFoldDB" id="A0A284VS40"/>
<dbReference type="PROSITE" id="PS50206">
    <property type="entry name" value="RHODANESE_3"/>
    <property type="match status" value="1"/>
</dbReference>
<organism evidence="3 4">
    <name type="scientific">Candidatus Methanoperedens nitratireducens</name>
    <dbReference type="NCBI Taxonomy" id="1392998"/>
    <lineage>
        <taxon>Archaea</taxon>
        <taxon>Methanobacteriati</taxon>
        <taxon>Methanobacteriota</taxon>
        <taxon>Stenosarchaea group</taxon>
        <taxon>Methanomicrobia</taxon>
        <taxon>Methanosarcinales</taxon>
        <taxon>ANME-2 cluster</taxon>
        <taxon>Candidatus Methanoperedentaceae</taxon>
        <taxon>Candidatus Methanoperedens</taxon>
    </lineage>
</organism>
<dbReference type="GO" id="GO:0070813">
    <property type="term" value="P:hydrogen sulfide metabolic process"/>
    <property type="evidence" value="ECO:0007669"/>
    <property type="project" value="TreeGrafter"/>
</dbReference>
<dbReference type="InterPro" id="IPR036873">
    <property type="entry name" value="Rhodanese-like_dom_sf"/>
</dbReference>
<dbReference type="GO" id="GO:0046872">
    <property type="term" value="F:metal ion binding"/>
    <property type="evidence" value="ECO:0007669"/>
    <property type="project" value="UniProtKB-KW"/>
</dbReference>
<dbReference type="Gene3D" id="3.40.250.10">
    <property type="entry name" value="Rhodanese-like domain"/>
    <property type="match status" value="1"/>
</dbReference>
<dbReference type="GO" id="GO:0050313">
    <property type="term" value="F:sulfur dioxygenase activity"/>
    <property type="evidence" value="ECO:0007669"/>
    <property type="project" value="InterPro"/>
</dbReference>
<sequence length="362" mass="40646">MFIEKIISEGLAHNSYIVGDGGEAFVIDPRRDVDSYIKIADSNCCRIMYVFETHRNEDYLTGSLELEALTGCKIIHSSRLDFGYGAPASEGDMFDIGDMRLQVLETPGHSPESLSFMLYLPSQKEFPWMVFTGDALFYGNAGRTDLLGEEKKFEFSSQLYDSLYGKLLPLGDHVIVYPAHGAGSACGGNIADLPVSTIGYERATNPMLNLPKDKFIEIKIKETLPLPPYFARMADDNKRGPSPPDQKRIEPLDAPVFERSMTGCILVDTRSPHSFASGHIPGSYNIWLEGLPKFAGWILEYGKDILLVTERQEDVETARRYLLRVGFDRIRGYLCEGIEDWQNRGMPLEKSGIDTVLVFMRN</sequence>
<dbReference type="SMART" id="SM00849">
    <property type="entry name" value="Lactamase_B"/>
    <property type="match status" value="1"/>
</dbReference>
<dbReference type="CDD" id="cd07724">
    <property type="entry name" value="POD-like_MBL-fold"/>
    <property type="match status" value="1"/>
</dbReference>
<dbReference type="PANTHER" id="PTHR43084:SF1">
    <property type="entry name" value="PERSULFIDE DIOXYGENASE ETHE1, MITOCHONDRIAL"/>
    <property type="match status" value="1"/>
</dbReference>
<dbReference type="SUPFAM" id="SSF52821">
    <property type="entry name" value="Rhodanese/Cell cycle control phosphatase"/>
    <property type="match status" value="1"/>
</dbReference>
<evidence type="ECO:0000313" key="4">
    <source>
        <dbReference type="Proteomes" id="UP000218615"/>
    </source>
</evidence>
<dbReference type="EC" id="3.1.2.6" evidence="3"/>
<dbReference type="InterPro" id="IPR001279">
    <property type="entry name" value="Metallo-B-lactamas"/>
</dbReference>
<dbReference type="Gene3D" id="3.60.15.10">
    <property type="entry name" value="Ribonuclease Z/Hydroxyacylglutathione hydrolase-like"/>
    <property type="match status" value="1"/>
</dbReference>
<dbReference type="GO" id="GO:0006749">
    <property type="term" value="P:glutathione metabolic process"/>
    <property type="evidence" value="ECO:0007669"/>
    <property type="project" value="InterPro"/>
</dbReference>
<accession>A0A284VS40</accession>
<dbReference type="InterPro" id="IPR036866">
    <property type="entry name" value="RibonucZ/Hydroxyglut_hydro"/>
</dbReference>
<evidence type="ECO:0000313" key="3">
    <source>
        <dbReference type="EMBL" id="SNQ62105.1"/>
    </source>
</evidence>
<evidence type="ECO:0000259" key="2">
    <source>
        <dbReference type="PROSITE" id="PS50206"/>
    </source>
</evidence>
<protein>
    <submittedName>
        <fullName evidence="3">Hydrolase</fullName>
        <ecNumber evidence="3">3.1.2.6</ecNumber>
    </submittedName>
</protein>
<keyword evidence="1" id="KW-0479">Metal-binding</keyword>
<dbReference type="EMBL" id="FZMP01000206">
    <property type="protein sequence ID" value="SNQ62105.1"/>
    <property type="molecule type" value="Genomic_DNA"/>
</dbReference>
<proteinExistence type="predicted"/>
<dbReference type="InterPro" id="IPR051682">
    <property type="entry name" value="Mito_Persulfide_Diox"/>
</dbReference>
<dbReference type="CDD" id="cd00158">
    <property type="entry name" value="RHOD"/>
    <property type="match status" value="1"/>
</dbReference>
<feature type="domain" description="Rhodanese" evidence="2">
    <location>
        <begin position="260"/>
        <end position="350"/>
    </location>
</feature>
<dbReference type="PANTHER" id="PTHR43084">
    <property type="entry name" value="PERSULFIDE DIOXYGENASE ETHE1"/>
    <property type="match status" value="1"/>
</dbReference>
<dbReference type="InterPro" id="IPR044528">
    <property type="entry name" value="POD-like_MBL-fold"/>
</dbReference>
<dbReference type="InterPro" id="IPR001763">
    <property type="entry name" value="Rhodanese-like_dom"/>
</dbReference>
<dbReference type="SMART" id="SM00450">
    <property type="entry name" value="RHOD"/>
    <property type="match status" value="1"/>
</dbReference>
<dbReference type="Pfam" id="PF00753">
    <property type="entry name" value="Lactamase_B"/>
    <property type="match status" value="1"/>
</dbReference>
<dbReference type="GO" id="GO:0004416">
    <property type="term" value="F:hydroxyacylglutathione hydrolase activity"/>
    <property type="evidence" value="ECO:0007669"/>
    <property type="project" value="UniProtKB-EC"/>
</dbReference>
<dbReference type="SUPFAM" id="SSF56281">
    <property type="entry name" value="Metallo-hydrolase/oxidoreductase"/>
    <property type="match status" value="1"/>
</dbReference>
<name>A0A284VS40_9EURY</name>
<dbReference type="RefSeq" id="WP_257000082.1">
    <property type="nucleotide sequence ID" value="NZ_FZMP01000206.1"/>
</dbReference>